<keyword evidence="1" id="KW-0472">Membrane</keyword>
<protein>
    <recommendedName>
        <fullName evidence="4">MARVEL domain-containing protein</fullName>
    </recommendedName>
</protein>
<dbReference type="KEGG" id="lgi:LOTGIDRAFT_227858"/>
<accession>V4CRN7</accession>
<dbReference type="HOGENOM" id="CLU_1226002_0_0_1"/>
<feature type="transmembrane region" description="Helical" evidence="1">
    <location>
        <begin position="92"/>
        <end position="117"/>
    </location>
</feature>
<reference evidence="2 3" key="1">
    <citation type="journal article" date="2013" name="Nature">
        <title>Insights into bilaterian evolution from three spiralian genomes.</title>
        <authorList>
            <person name="Simakov O."/>
            <person name="Marletaz F."/>
            <person name="Cho S.J."/>
            <person name="Edsinger-Gonzales E."/>
            <person name="Havlak P."/>
            <person name="Hellsten U."/>
            <person name="Kuo D.H."/>
            <person name="Larsson T."/>
            <person name="Lv J."/>
            <person name="Arendt D."/>
            <person name="Savage R."/>
            <person name="Osoegawa K."/>
            <person name="de Jong P."/>
            <person name="Grimwood J."/>
            <person name="Chapman J.A."/>
            <person name="Shapiro H."/>
            <person name="Aerts A."/>
            <person name="Otillar R.P."/>
            <person name="Terry A.Y."/>
            <person name="Boore J.L."/>
            <person name="Grigoriev I.V."/>
            <person name="Lindberg D.R."/>
            <person name="Seaver E.C."/>
            <person name="Weisblat D.A."/>
            <person name="Putnam N.H."/>
            <person name="Rokhsar D.S."/>
        </authorList>
    </citation>
    <scope>NUCLEOTIDE SEQUENCE [LARGE SCALE GENOMIC DNA]</scope>
</reference>
<keyword evidence="3" id="KW-1185">Reference proteome</keyword>
<organism evidence="2 3">
    <name type="scientific">Lottia gigantea</name>
    <name type="common">Giant owl limpet</name>
    <dbReference type="NCBI Taxonomy" id="225164"/>
    <lineage>
        <taxon>Eukaryota</taxon>
        <taxon>Metazoa</taxon>
        <taxon>Spiralia</taxon>
        <taxon>Lophotrochozoa</taxon>
        <taxon>Mollusca</taxon>
        <taxon>Gastropoda</taxon>
        <taxon>Patellogastropoda</taxon>
        <taxon>Lottioidea</taxon>
        <taxon>Lottiidae</taxon>
        <taxon>Lottia</taxon>
    </lineage>
</organism>
<evidence type="ECO:0008006" key="4">
    <source>
        <dbReference type="Google" id="ProtNLM"/>
    </source>
</evidence>
<name>V4CRN7_LOTGI</name>
<gene>
    <name evidence="2" type="ORF">LOTGIDRAFT_227858</name>
</gene>
<keyword evidence="1" id="KW-0812">Transmembrane</keyword>
<dbReference type="AlphaFoldDB" id="V4CRN7"/>
<dbReference type="RefSeq" id="XP_009043730.1">
    <property type="nucleotide sequence ID" value="XM_009045482.1"/>
</dbReference>
<dbReference type="CTD" id="20247456"/>
<feature type="transmembrane region" description="Helical" evidence="1">
    <location>
        <begin position="184"/>
        <end position="205"/>
    </location>
</feature>
<feature type="transmembrane region" description="Helical" evidence="1">
    <location>
        <begin position="126"/>
        <end position="148"/>
    </location>
</feature>
<dbReference type="OrthoDB" id="6118569at2759"/>
<evidence type="ECO:0000313" key="3">
    <source>
        <dbReference type="Proteomes" id="UP000030746"/>
    </source>
</evidence>
<evidence type="ECO:0000256" key="1">
    <source>
        <dbReference type="SAM" id="Phobius"/>
    </source>
</evidence>
<dbReference type="OMA" id="CEPWERT"/>
<dbReference type="GeneID" id="20247456"/>
<dbReference type="EMBL" id="KB199650">
    <property type="protein sequence ID" value="ESP05185.1"/>
    <property type="molecule type" value="Genomic_DNA"/>
</dbReference>
<evidence type="ECO:0000313" key="2">
    <source>
        <dbReference type="EMBL" id="ESP05185.1"/>
    </source>
</evidence>
<keyword evidence="1" id="KW-1133">Transmembrane helix</keyword>
<proteinExistence type="predicted"/>
<sequence>MMSSKPINAYLLSDRLRMMESQSPNLSFKSLACIVSFWLGFVLFLVAFSSSEWFGIENGITVSLWQKCSQNFKTSIWSCEYWEDKLPDFIRAGQGFCIVGLLTYVIAAVIIISYIFIRQLQETRALIIALCLLIFSAGCMTIMASIVVGVKGGDFCYDIKRDRRKLFDYFIAGVDASGKFSVGWSFIVAILSAITTLVSFTFCMLEFFRVNAMTLSEPLNHHISIF</sequence>
<dbReference type="Proteomes" id="UP000030746">
    <property type="component" value="Unassembled WGS sequence"/>
</dbReference>
<dbReference type="Gene3D" id="1.20.140.150">
    <property type="match status" value="1"/>
</dbReference>